<dbReference type="InterPro" id="IPR036397">
    <property type="entry name" value="RNaseH_sf"/>
</dbReference>
<proteinExistence type="predicted"/>
<gene>
    <name evidence="12" type="ORF">DUNSADRAFT_14520</name>
</gene>
<evidence type="ECO:0000256" key="4">
    <source>
        <dbReference type="ARBA" id="ARBA00022801"/>
    </source>
</evidence>
<dbReference type="InterPro" id="IPR012337">
    <property type="entry name" value="RNaseH-like_sf"/>
</dbReference>
<dbReference type="PANTHER" id="PTHR13620:SF109">
    <property type="entry name" value="3'-5' EXONUCLEASE"/>
    <property type="match status" value="1"/>
</dbReference>
<accession>A0ABQ7G7C7</accession>
<dbReference type="Pfam" id="PF01612">
    <property type="entry name" value="DNA_pol_A_exo1"/>
    <property type="match status" value="1"/>
</dbReference>
<keyword evidence="6" id="KW-0460">Magnesium</keyword>
<dbReference type="Gene3D" id="3.30.420.10">
    <property type="entry name" value="Ribonuclease H-like superfamily/Ribonuclease H"/>
    <property type="match status" value="1"/>
</dbReference>
<dbReference type="InterPro" id="IPR002562">
    <property type="entry name" value="3'-5'_exonuclease_dom"/>
</dbReference>
<sequence length="668" mass="69513">MGAQPGVNASSHFTAGHQNEVLHTQPQFNSCTQAPCAVNIHPPRSCAEGAPALSAQPWVNATSHFTGHQNEMLVPFTAASAHASSTSAAAVEHLTQVPSAPLAQAPLSVTSAPASASTAATAAAAAAAPQLQQQQHQQRQQQQPPTAASATAAAAVAATNPQAVVAPAAPKKRLLPPSLALQQQSTKDAGEAAGNANMPSGQHPCGPHGTGSNGVGNRGLRSHNASSHEKNCGAHSSGVPRAGELNARGELLQGVGNAYAFPGAPDVRNAAAPWGGARDVRDGTIVGEHHQHHRANSALRASGGAVHAPQATREAQDREGAGESWRTLPGLEYHGEVRYAGTEAEIAWQVSQLMELDPEIVSLDLEWWTTFTTGVPPRQTALIQLAFETGDPRRCCAGGKKEEAAHFGIQGGPPSGLQSSSAGVEREGTATSDPSSSCRSSSGSGEATPCVPSNSCGCRMVMKGEEAQQATKARQASMEHAGEAALSNTGAKGVAERAPEAGSGQAAADPRKAVHSLGRRTCCLLLHVAGMKRLPRCLRMLLEAERPKKVGVNLAGDAAKLKTDFGWDLAGRVDLAELATTRCFAHRELVTTDVNTPGSLSGLVESALHHHLPKPQGLRCGQWERRPLSSEQIMYATLDAFAGLAVFHALQSCPLRRDVIDSGRVQHR</sequence>
<comment type="caution">
    <text evidence="12">The sequence shown here is derived from an EMBL/GenBank/DDBJ whole genome shotgun (WGS) entry which is preliminary data.</text>
</comment>
<dbReference type="PANTHER" id="PTHR13620">
    <property type="entry name" value="3-5 EXONUCLEASE"/>
    <property type="match status" value="1"/>
</dbReference>
<feature type="region of interest" description="Disordered" evidence="10">
    <location>
        <begin position="127"/>
        <end position="154"/>
    </location>
</feature>
<evidence type="ECO:0000256" key="5">
    <source>
        <dbReference type="ARBA" id="ARBA00022839"/>
    </source>
</evidence>
<organism evidence="12 13">
    <name type="scientific">Dunaliella salina</name>
    <name type="common">Green alga</name>
    <name type="synonym">Protococcus salinus</name>
    <dbReference type="NCBI Taxonomy" id="3046"/>
    <lineage>
        <taxon>Eukaryota</taxon>
        <taxon>Viridiplantae</taxon>
        <taxon>Chlorophyta</taxon>
        <taxon>core chlorophytes</taxon>
        <taxon>Chlorophyceae</taxon>
        <taxon>CS clade</taxon>
        <taxon>Chlamydomonadales</taxon>
        <taxon>Dunaliellaceae</taxon>
        <taxon>Dunaliella</taxon>
    </lineage>
</organism>
<dbReference type="CDD" id="cd06141">
    <property type="entry name" value="WRN_exo"/>
    <property type="match status" value="1"/>
</dbReference>
<dbReference type="Proteomes" id="UP000815325">
    <property type="component" value="Unassembled WGS sequence"/>
</dbReference>
<evidence type="ECO:0000256" key="1">
    <source>
        <dbReference type="ARBA" id="ARBA00004123"/>
    </source>
</evidence>
<feature type="region of interest" description="Disordered" evidence="10">
    <location>
        <begin position="469"/>
        <end position="511"/>
    </location>
</feature>
<feature type="region of interest" description="Disordered" evidence="10">
    <location>
        <begin position="296"/>
        <end position="322"/>
    </location>
</feature>
<evidence type="ECO:0000259" key="11">
    <source>
        <dbReference type="Pfam" id="PF01612"/>
    </source>
</evidence>
<evidence type="ECO:0000256" key="2">
    <source>
        <dbReference type="ARBA" id="ARBA00022722"/>
    </source>
</evidence>
<feature type="compositionally biased region" description="Low complexity" evidence="10">
    <location>
        <begin position="432"/>
        <end position="444"/>
    </location>
</feature>
<evidence type="ECO:0000256" key="7">
    <source>
        <dbReference type="ARBA" id="ARBA00023242"/>
    </source>
</evidence>
<comment type="subcellular location">
    <subcellularLocation>
        <location evidence="1">Nucleus</location>
    </subcellularLocation>
</comment>
<evidence type="ECO:0000256" key="10">
    <source>
        <dbReference type="SAM" id="MobiDB-lite"/>
    </source>
</evidence>
<evidence type="ECO:0000313" key="13">
    <source>
        <dbReference type="Proteomes" id="UP000815325"/>
    </source>
</evidence>
<keyword evidence="13" id="KW-1185">Reference proteome</keyword>
<reference evidence="12" key="1">
    <citation type="submission" date="2017-08" db="EMBL/GenBank/DDBJ databases">
        <authorList>
            <person name="Polle J.E."/>
            <person name="Barry K."/>
            <person name="Cushman J."/>
            <person name="Schmutz J."/>
            <person name="Tran D."/>
            <person name="Hathwaick L.T."/>
            <person name="Yim W.C."/>
            <person name="Jenkins J."/>
            <person name="Mckie-Krisberg Z.M."/>
            <person name="Prochnik S."/>
            <person name="Lindquist E."/>
            <person name="Dockter R.B."/>
            <person name="Adam C."/>
            <person name="Molina H."/>
            <person name="Bunkerborg J."/>
            <person name="Jin E."/>
            <person name="Buchheim M."/>
            <person name="Magnuson J."/>
        </authorList>
    </citation>
    <scope>NUCLEOTIDE SEQUENCE</scope>
    <source>
        <strain evidence="12">CCAP 19/18</strain>
    </source>
</reference>
<dbReference type="SUPFAM" id="SSF53098">
    <property type="entry name" value="Ribonuclease H-like"/>
    <property type="match status" value="1"/>
</dbReference>
<keyword evidence="4" id="KW-0378">Hydrolase</keyword>
<evidence type="ECO:0000256" key="6">
    <source>
        <dbReference type="ARBA" id="ARBA00022842"/>
    </source>
</evidence>
<dbReference type="InterPro" id="IPR051132">
    <property type="entry name" value="3-5_Exonuclease_domain"/>
</dbReference>
<feature type="domain" description="3'-5' exonuclease" evidence="11">
    <location>
        <begin position="521"/>
        <end position="651"/>
    </location>
</feature>
<protein>
    <recommendedName>
        <fullName evidence="8">3'-5' exonuclease</fullName>
    </recommendedName>
    <alternativeName>
        <fullName evidence="9">Werner Syndrome-like exonuclease</fullName>
    </alternativeName>
</protein>
<keyword evidence="2" id="KW-0540">Nuclease</keyword>
<evidence type="ECO:0000256" key="9">
    <source>
        <dbReference type="ARBA" id="ARBA00042761"/>
    </source>
</evidence>
<feature type="region of interest" description="Disordered" evidence="10">
    <location>
        <begin position="181"/>
        <end position="241"/>
    </location>
</feature>
<evidence type="ECO:0000313" key="12">
    <source>
        <dbReference type="EMBL" id="KAF5830494.1"/>
    </source>
</evidence>
<dbReference type="EMBL" id="MU070036">
    <property type="protein sequence ID" value="KAF5830494.1"/>
    <property type="molecule type" value="Genomic_DNA"/>
</dbReference>
<feature type="compositionally biased region" description="Gly residues" evidence="10">
    <location>
        <begin position="208"/>
        <end position="217"/>
    </location>
</feature>
<keyword evidence="3" id="KW-0479">Metal-binding</keyword>
<keyword evidence="5" id="KW-0269">Exonuclease</keyword>
<feature type="region of interest" description="Disordered" evidence="10">
    <location>
        <begin position="405"/>
        <end position="451"/>
    </location>
</feature>
<evidence type="ECO:0000256" key="8">
    <source>
        <dbReference type="ARBA" id="ARBA00040531"/>
    </source>
</evidence>
<evidence type="ECO:0000256" key="3">
    <source>
        <dbReference type="ARBA" id="ARBA00022723"/>
    </source>
</evidence>
<name>A0ABQ7G7C7_DUNSA</name>
<keyword evidence="7" id="KW-0539">Nucleus</keyword>